<dbReference type="InterPro" id="IPR017853">
    <property type="entry name" value="GH"/>
</dbReference>
<protein>
    <recommendedName>
        <fullName evidence="1">GH18 domain-containing protein</fullName>
    </recommendedName>
</protein>
<evidence type="ECO:0000313" key="3">
    <source>
        <dbReference type="Proteomes" id="UP000002417"/>
    </source>
</evidence>
<dbReference type="HOGENOM" id="CLU_852459_0_0_5"/>
<dbReference type="AlphaFoldDB" id="A7IGQ3"/>
<feature type="domain" description="GH18" evidence="1">
    <location>
        <begin position="26"/>
        <end position="228"/>
    </location>
</feature>
<dbReference type="CAZy" id="GH18">
    <property type="family name" value="Glycoside Hydrolase Family 18"/>
</dbReference>
<dbReference type="EMBL" id="CP000781">
    <property type="protein sequence ID" value="ABS67196.1"/>
    <property type="molecule type" value="Genomic_DNA"/>
</dbReference>
<dbReference type="Proteomes" id="UP000002417">
    <property type="component" value="Chromosome"/>
</dbReference>
<name>A7IGQ3_XANP2</name>
<dbReference type="eggNOG" id="COG3325">
    <property type="taxonomic scope" value="Bacteria"/>
</dbReference>
<accession>A7IGQ3</accession>
<dbReference type="Gene3D" id="3.20.20.80">
    <property type="entry name" value="Glycosidases"/>
    <property type="match status" value="1"/>
</dbReference>
<dbReference type="GO" id="GO:0005975">
    <property type="term" value="P:carbohydrate metabolic process"/>
    <property type="evidence" value="ECO:0007669"/>
    <property type="project" value="InterPro"/>
</dbReference>
<gene>
    <name evidence="2" type="ordered locus">Xaut_1952</name>
</gene>
<evidence type="ECO:0000313" key="2">
    <source>
        <dbReference type="EMBL" id="ABS67196.1"/>
    </source>
</evidence>
<sequence>MALVLVLGLSAGHAAAAEAERRPFLAYLASWAEVATQDPEKTLLARLPGAISHVALGFVKPDLAYAGDLDLSGTGFAFPFSGAVLKAAIAALKAQHPDTKVLLAVGGWGYFGWDARDFRALAHLVNDLGADGVDLDYETADSGCARTPDGRIACADDARAIAVLTDLRAALPRPRVVSLAGWSVGAYGEGAFAASQPRYGPYVGMMRALLKSEAARGLDLVSVMSYDAGPTYQPLEAFRAYRSLWPGPLALGIQVMPSEAGGPRFTVARTVTLLQEVLADPKAGAMLYGLGLVPPGPTGPDNPDYRSLARAICVSLGLAGCDAPVP</sequence>
<organism evidence="2 3">
    <name type="scientific">Xanthobacter autotrophicus (strain ATCC BAA-1158 / Py2)</name>
    <dbReference type="NCBI Taxonomy" id="78245"/>
    <lineage>
        <taxon>Bacteria</taxon>
        <taxon>Pseudomonadati</taxon>
        <taxon>Pseudomonadota</taxon>
        <taxon>Alphaproteobacteria</taxon>
        <taxon>Hyphomicrobiales</taxon>
        <taxon>Xanthobacteraceae</taxon>
        <taxon>Xanthobacter</taxon>
    </lineage>
</organism>
<dbReference type="STRING" id="78245.Xaut_1952"/>
<dbReference type="InterPro" id="IPR001223">
    <property type="entry name" value="Glyco_hydro18_cat"/>
</dbReference>
<keyword evidence="3" id="KW-1185">Reference proteome</keyword>
<dbReference type="SUPFAM" id="SSF51445">
    <property type="entry name" value="(Trans)glycosidases"/>
    <property type="match status" value="1"/>
</dbReference>
<proteinExistence type="predicted"/>
<dbReference type="Pfam" id="PF00704">
    <property type="entry name" value="Glyco_hydro_18"/>
    <property type="match status" value="1"/>
</dbReference>
<reference evidence="2 3" key="1">
    <citation type="submission" date="2007-07" db="EMBL/GenBank/DDBJ databases">
        <title>Complete sequence of chromosome of Xanthobacter autotrophicus Py2.</title>
        <authorList>
            <consortium name="US DOE Joint Genome Institute"/>
            <person name="Copeland A."/>
            <person name="Lucas S."/>
            <person name="Lapidus A."/>
            <person name="Barry K."/>
            <person name="Glavina del Rio T."/>
            <person name="Hammon N."/>
            <person name="Israni S."/>
            <person name="Dalin E."/>
            <person name="Tice H."/>
            <person name="Pitluck S."/>
            <person name="Sims D."/>
            <person name="Brettin T."/>
            <person name="Bruce D."/>
            <person name="Detter J.C."/>
            <person name="Han C."/>
            <person name="Tapia R."/>
            <person name="Brainard J."/>
            <person name="Schmutz J."/>
            <person name="Larimer F."/>
            <person name="Land M."/>
            <person name="Hauser L."/>
            <person name="Kyrpides N."/>
            <person name="Kim E."/>
            <person name="Ensigns S.A."/>
            <person name="Richardson P."/>
        </authorList>
    </citation>
    <scope>NUCLEOTIDE SEQUENCE [LARGE SCALE GENOMIC DNA]</scope>
    <source>
        <strain evidence="3">ATCC BAA-1158 / Py2</strain>
    </source>
</reference>
<evidence type="ECO:0000259" key="1">
    <source>
        <dbReference type="Pfam" id="PF00704"/>
    </source>
</evidence>
<dbReference type="KEGG" id="xau:Xaut_1952"/>